<keyword evidence="2" id="KW-1185">Reference proteome</keyword>
<dbReference type="AlphaFoldDB" id="A0A915IJH7"/>
<sequence length="21" mass="2461">MPTIDRKTSVERQRRSTKSIA</sequence>
<accession>A0A915IJH7</accession>
<feature type="region of interest" description="Disordered" evidence="1">
    <location>
        <begin position="1"/>
        <end position="21"/>
    </location>
</feature>
<protein>
    <submittedName>
        <fullName evidence="3">Ribosomal protein S12</fullName>
    </submittedName>
</protein>
<dbReference type="WBParaSite" id="nRc.2.0.1.t13537-RA">
    <property type="protein sequence ID" value="nRc.2.0.1.t13537-RA"/>
    <property type="gene ID" value="nRc.2.0.1.g13537"/>
</dbReference>
<organism evidence="2 3">
    <name type="scientific">Romanomermis culicivorax</name>
    <name type="common">Nematode worm</name>
    <dbReference type="NCBI Taxonomy" id="13658"/>
    <lineage>
        <taxon>Eukaryota</taxon>
        <taxon>Metazoa</taxon>
        <taxon>Ecdysozoa</taxon>
        <taxon>Nematoda</taxon>
        <taxon>Enoplea</taxon>
        <taxon>Dorylaimia</taxon>
        <taxon>Mermithida</taxon>
        <taxon>Mermithoidea</taxon>
        <taxon>Mermithidae</taxon>
        <taxon>Romanomermis</taxon>
    </lineage>
</organism>
<feature type="compositionally biased region" description="Basic and acidic residues" evidence="1">
    <location>
        <begin position="1"/>
        <end position="14"/>
    </location>
</feature>
<dbReference type="Proteomes" id="UP000887565">
    <property type="component" value="Unplaced"/>
</dbReference>
<reference evidence="3" key="1">
    <citation type="submission" date="2022-11" db="UniProtKB">
        <authorList>
            <consortium name="WormBaseParasite"/>
        </authorList>
    </citation>
    <scope>IDENTIFICATION</scope>
</reference>
<proteinExistence type="predicted"/>
<name>A0A915IJH7_ROMCU</name>
<evidence type="ECO:0000313" key="2">
    <source>
        <dbReference type="Proteomes" id="UP000887565"/>
    </source>
</evidence>
<evidence type="ECO:0000256" key="1">
    <source>
        <dbReference type="SAM" id="MobiDB-lite"/>
    </source>
</evidence>
<evidence type="ECO:0000313" key="3">
    <source>
        <dbReference type="WBParaSite" id="nRc.2.0.1.t13537-RA"/>
    </source>
</evidence>